<dbReference type="InterPro" id="IPR015943">
    <property type="entry name" value="WD40/YVTN_repeat-like_dom_sf"/>
</dbReference>
<evidence type="ECO:0000256" key="7">
    <source>
        <dbReference type="ARBA" id="ARBA00023242"/>
    </source>
</evidence>
<keyword evidence="7" id="KW-0539">Nucleus</keyword>
<dbReference type="GO" id="GO:0015031">
    <property type="term" value="P:protein transport"/>
    <property type="evidence" value="ECO:0007669"/>
    <property type="project" value="UniProtKB-KW"/>
</dbReference>
<keyword evidence="4 8" id="KW-0853">WD repeat</keyword>
<dbReference type="InterPro" id="IPR037363">
    <property type="entry name" value="Sec13/Seh1_fam"/>
</dbReference>
<accession>A0AAQ3K004</accession>
<proteinExistence type="inferred from homology"/>
<dbReference type="GO" id="GO:0035859">
    <property type="term" value="C:Seh1-associated complex"/>
    <property type="evidence" value="ECO:0007669"/>
    <property type="project" value="TreeGrafter"/>
</dbReference>
<dbReference type="EMBL" id="CP136891">
    <property type="protein sequence ID" value="WOK99357.1"/>
    <property type="molecule type" value="Genomic_DNA"/>
</dbReference>
<dbReference type="GO" id="GO:0005198">
    <property type="term" value="F:structural molecule activity"/>
    <property type="evidence" value="ECO:0007669"/>
    <property type="project" value="InterPro"/>
</dbReference>
<evidence type="ECO:0000313" key="9">
    <source>
        <dbReference type="EMBL" id="WOK99357.1"/>
    </source>
</evidence>
<sequence length="329" mass="36043">MEREVATLETGAICCAWNYCGQRLAVGFVDGSISIHDSLDCPAASSSSPSSKWKAHGSRVLNVVWAPPECGDAIACICDDGTFSLWEETEEDTQQPTWKLCKLFESSGSCALDLQFSVFYSSLKMVAAYSDGCVKVYELLDPLELNKWQLQAEFQNVLDSVSRFGKAQCTSASIAWNPQRGESQQTSFVLGFSSDLPQFNSSKIWEFEEAHQRWIPVTELALPGDDGDKVDAVAWAPNIGRPFEIIAVATCKGIAIWHVVLDRESDGRLSTEKVALLAGHDGEVWQLEWDMGGMTLASTGSDGTVRLWQSNINGVWHEQAALDCNGAQS</sequence>
<comment type="subcellular location">
    <subcellularLocation>
        <location evidence="1">Nucleus envelope</location>
    </subcellularLocation>
</comment>
<evidence type="ECO:0000256" key="2">
    <source>
        <dbReference type="ARBA" id="ARBA00010102"/>
    </source>
</evidence>
<evidence type="ECO:0000313" key="10">
    <source>
        <dbReference type="Proteomes" id="UP001327560"/>
    </source>
</evidence>
<dbReference type="GO" id="GO:0034198">
    <property type="term" value="P:cellular response to amino acid starvation"/>
    <property type="evidence" value="ECO:0007669"/>
    <property type="project" value="TreeGrafter"/>
</dbReference>
<evidence type="ECO:0000256" key="4">
    <source>
        <dbReference type="ARBA" id="ARBA00022574"/>
    </source>
</evidence>
<dbReference type="PANTHER" id="PTHR11024:SF3">
    <property type="entry name" value="NUCLEOPORIN SEH1"/>
    <property type="match status" value="1"/>
</dbReference>
<dbReference type="InterPro" id="IPR001680">
    <property type="entry name" value="WD40_rpt"/>
</dbReference>
<comment type="similarity">
    <text evidence="2">Belongs to the WD repeat SEC13 family.</text>
</comment>
<dbReference type="PROSITE" id="PS50082">
    <property type="entry name" value="WD_REPEATS_2"/>
    <property type="match status" value="1"/>
</dbReference>
<organism evidence="9 10">
    <name type="scientific">Canna indica</name>
    <name type="common">Indian-shot</name>
    <dbReference type="NCBI Taxonomy" id="4628"/>
    <lineage>
        <taxon>Eukaryota</taxon>
        <taxon>Viridiplantae</taxon>
        <taxon>Streptophyta</taxon>
        <taxon>Embryophyta</taxon>
        <taxon>Tracheophyta</taxon>
        <taxon>Spermatophyta</taxon>
        <taxon>Magnoliopsida</taxon>
        <taxon>Liliopsida</taxon>
        <taxon>Zingiberales</taxon>
        <taxon>Cannaceae</taxon>
        <taxon>Canna</taxon>
    </lineage>
</organism>
<evidence type="ECO:0000256" key="1">
    <source>
        <dbReference type="ARBA" id="ARBA00004259"/>
    </source>
</evidence>
<dbReference type="SUPFAM" id="SSF50978">
    <property type="entry name" value="WD40 repeat-like"/>
    <property type="match status" value="1"/>
</dbReference>
<dbReference type="Gene3D" id="2.130.10.10">
    <property type="entry name" value="YVTN repeat-like/Quinoprotein amine dehydrogenase"/>
    <property type="match status" value="1"/>
</dbReference>
<keyword evidence="5" id="KW-0677">Repeat</keyword>
<keyword evidence="3" id="KW-0813">Transport</keyword>
<dbReference type="PANTHER" id="PTHR11024">
    <property type="entry name" value="NUCLEAR PORE COMPLEX PROTEIN SEC13 / SEH1 FAMILY MEMBER"/>
    <property type="match status" value="1"/>
</dbReference>
<evidence type="ECO:0000256" key="6">
    <source>
        <dbReference type="ARBA" id="ARBA00022927"/>
    </source>
</evidence>
<feature type="repeat" description="WD" evidence="8">
    <location>
        <begin position="277"/>
        <end position="309"/>
    </location>
</feature>
<dbReference type="Proteomes" id="UP001327560">
    <property type="component" value="Chromosome 2"/>
</dbReference>
<keyword evidence="10" id="KW-1185">Reference proteome</keyword>
<dbReference type="GO" id="GO:0031080">
    <property type="term" value="C:nuclear pore outer ring"/>
    <property type="evidence" value="ECO:0007669"/>
    <property type="project" value="TreeGrafter"/>
</dbReference>
<evidence type="ECO:0000256" key="8">
    <source>
        <dbReference type="PROSITE-ProRule" id="PRU00221"/>
    </source>
</evidence>
<dbReference type="Pfam" id="PF00400">
    <property type="entry name" value="WD40"/>
    <property type="match status" value="2"/>
</dbReference>
<dbReference type="PROSITE" id="PS50294">
    <property type="entry name" value="WD_REPEATS_REGION"/>
    <property type="match status" value="1"/>
</dbReference>
<dbReference type="SMART" id="SM00320">
    <property type="entry name" value="WD40"/>
    <property type="match status" value="4"/>
</dbReference>
<gene>
    <name evidence="9" type="ORF">Cni_G08069</name>
</gene>
<reference evidence="9 10" key="1">
    <citation type="submission" date="2023-10" db="EMBL/GenBank/DDBJ databases">
        <title>Chromosome-scale genome assembly provides insights into flower coloration mechanisms of Canna indica.</title>
        <authorList>
            <person name="Li C."/>
        </authorList>
    </citation>
    <scope>NUCLEOTIDE SEQUENCE [LARGE SCALE GENOMIC DNA]</scope>
    <source>
        <tissue evidence="9">Flower</tissue>
    </source>
</reference>
<dbReference type="InterPro" id="IPR036322">
    <property type="entry name" value="WD40_repeat_dom_sf"/>
</dbReference>
<protein>
    <submittedName>
        <fullName evidence="9">Protein SEH1 isoform X2</fullName>
    </submittedName>
</protein>
<name>A0AAQ3K004_9LILI</name>
<evidence type="ECO:0000256" key="3">
    <source>
        <dbReference type="ARBA" id="ARBA00022448"/>
    </source>
</evidence>
<keyword evidence="6" id="KW-0653">Protein transport</keyword>
<evidence type="ECO:0000256" key="5">
    <source>
        <dbReference type="ARBA" id="ARBA00022737"/>
    </source>
</evidence>
<dbReference type="AlphaFoldDB" id="A0AAQ3K004"/>
<dbReference type="GO" id="GO:1904263">
    <property type="term" value="P:positive regulation of TORC1 signaling"/>
    <property type="evidence" value="ECO:0007669"/>
    <property type="project" value="TreeGrafter"/>
</dbReference>